<reference evidence="1 2" key="2">
    <citation type="submission" date="2018-11" db="EMBL/GenBank/DDBJ databases">
        <authorList>
            <consortium name="Pathogen Informatics"/>
        </authorList>
    </citation>
    <scope>NUCLEOTIDE SEQUENCE [LARGE SCALE GENOMIC DNA]</scope>
</reference>
<evidence type="ECO:0000313" key="2">
    <source>
        <dbReference type="Proteomes" id="UP000270296"/>
    </source>
</evidence>
<dbReference type="AlphaFoldDB" id="A0A183IBN0"/>
<organism evidence="3">
    <name type="scientific">Soboliphyme baturini</name>
    <dbReference type="NCBI Taxonomy" id="241478"/>
    <lineage>
        <taxon>Eukaryota</taxon>
        <taxon>Metazoa</taxon>
        <taxon>Ecdysozoa</taxon>
        <taxon>Nematoda</taxon>
        <taxon>Enoplea</taxon>
        <taxon>Dorylaimia</taxon>
        <taxon>Dioctophymatida</taxon>
        <taxon>Dioctophymatoidea</taxon>
        <taxon>Soboliphymatidae</taxon>
        <taxon>Soboliphyme</taxon>
    </lineage>
</organism>
<reference evidence="3" key="1">
    <citation type="submission" date="2016-06" db="UniProtKB">
        <authorList>
            <consortium name="WormBaseParasite"/>
        </authorList>
    </citation>
    <scope>IDENTIFICATION</scope>
</reference>
<sequence length="171" mass="20481">MAVWCVYDIGVRKNTCKVSKMIKFVFLLAVFLFLAKAAVSDEDYDDHDDDLLEEYLSKSRMRVVQIVMKFLDRNPLYKEFVDRHPEVMTFLARHPDIIVFLIKHKDVVRWLVENADRFIVWLENHMNFLPWFEEALDDAVERGMGEDFVWMLISNPEEIENILQTYRSGRW</sequence>
<protein>
    <submittedName>
        <fullName evidence="1 3">Uncharacterized protein</fullName>
    </submittedName>
</protein>
<evidence type="ECO:0000313" key="1">
    <source>
        <dbReference type="EMBL" id="VDO92944.1"/>
    </source>
</evidence>
<gene>
    <name evidence="1" type="ORF">SBAD_LOCUS1024</name>
</gene>
<evidence type="ECO:0000313" key="3">
    <source>
        <dbReference type="WBParaSite" id="SBAD_0000105601-mRNA-1"/>
    </source>
</evidence>
<keyword evidence="2" id="KW-1185">Reference proteome</keyword>
<dbReference type="WBParaSite" id="SBAD_0000105601-mRNA-1">
    <property type="protein sequence ID" value="SBAD_0000105601-mRNA-1"/>
    <property type="gene ID" value="SBAD_0000105601"/>
</dbReference>
<accession>A0A183IBN0</accession>
<dbReference type="EMBL" id="UZAM01006686">
    <property type="protein sequence ID" value="VDO92944.1"/>
    <property type="molecule type" value="Genomic_DNA"/>
</dbReference>
<name>A0A183IBN0_9BILA</name>
<dbReference type="Proteomes" id="UP000270296">
    <property type="component" value="Unassembled WGS sequence"/>
</dbReference>
<proteinExistence type="predicted"/>